<dbReference type="EMBL" id="REFZ01000016">
    <property type="protein sequence ID" value="RQG98327.1"/>
    <property type="molecule type" value="Genomic_DNA"/>
</dbReference>
<sequence length="401" mass="43479">MSVPRGPSIAVVAVLGVVAFGVAGAALVGVLESDPDAEALVTDVIDDDGGVDTVRATEISTHELYDVDEDEPRVLTTKAEIEVRPPDHRRTTVISSTGPEIDAGDVTVVNGSTRTHYFADSERMMVDDESDWEAIQHSPETLFESFDVEYVGTDDVDGREAHVVEIEPATDAAAIDGVSILVGETEYVLGADANADASNASRTTTWWIDVEAGFPIKERIVTEHENPREHVLQRERTVRTVTYENVRFDEPIPDERFAFDPPDGTEIYEPAESFDVSTFAEADDAVPFPIAEPTPPDGFELELVTANEFEGDSTVQFLYRDGDDLEDDSLLGRITERPPAYDPEDVREEGVGDVDGSLVSTSMGTTLVWHCGDVRYELTPDVDGDGEALAVAVAESTGCPP</sequence>
<evidence type="ECO:0000313" key="2">
    <source>
        <dbReference type="Proteomes" id="UP000281431"/>
    </source>
</evidence>
<proteinExistence type="predicted"/>
<evidence type="ECO:0008006" key="3">
    <source>
        <dbReference type="Google" id="ProtNLM"/>
    </source>
</evidence>
<dbReference type="InterPro" id="IPR052944">
    <property type="entry name" value="Sporulation_related"/>
</dbReference>
<dbReference type="PANTHER" id="PTHR37507">
    <property type="entry name" value="SPORULATION PROTEIN YDCC"/>
    <property type="match status" value="1"/>
</dbReference>
<dbReference type="PANTHER" id="PTHR37507:SF2">
    <property type="entry name" value="SPORULATION PROTEIN YDCC"/>
    <property type="match status" value="1"/>
</dbReference>
<dbReference type="Gene3D" id="2.50.20.10">
    <property type="entry name" value="Lipoprotein localisation LolA/LolB/LppX"/>
    <property type="match status" value="1"/>
</dbReference>
<organism evidence="1 2">
    <name type="scientific">Natrarchaeobius chitinivorans</name>
    <dbReference type="NCBI Taxonomy" id="1679083"/>
    <lineage>
        <taxon>Archaea</taxon>
        <taxon>Methanobacteriati</taxon>
        <taxon>Methanobacteriota</taxon>
        <taxon>Stenosarchaea group</taxon>
        <taxon>Halobacteria</taxon>
        <taxon>Halobacteriales</taxon>
        <taxon>Natrialbaceae</taxon>
        <taxon>Natrarchaeobius</taxon>
    </lineage>
</organism>
<dbReference type="SUPFAM" id="SSF89392">
    <property type="entry name" value="Prokaryotic lipoproteins and lipoprotein localization factors"/>
    <property type="match status" value="1"/>
</dbReference>
<name>A0A3N6M7S7_NATCH</name>
<dbReference type="OrthoDB" id="137725at2157"/>
<gene>
    <name evidence="1" type="ORF">EA472_18115</name>
</gene>
<reference evidence="1 2" key="1">
    <citation type="submission" date="2018-10" db="EMBL/GenBank/DDBJ databases">
        <title>Natrarchaeobius chitinivorans gen. nov., sp. nov., and Natrarchaeobius haloalkaliphilus sp. nov., alkaliphilic, chitin-utilizing haloarchaea from hypersaline alkaline lakes.</title>
        <authorList>
            <person name="Sorokin D.Y."/>
            <person name="Elcheninov A.G."/>
            <person name="Kostrikina N.A."/>
            <person name="Bale N.J."/>
            <person name="Sinninghe Damste J.S."/>
            <person name="Khijniak T.V."/>
            <person name="Kublanov I.V."/>
            <person name="Toshchakov S.V."/>
        </authorList>
    </citation>
    <scope>NUCLEOTIDE SEQUENCE [LARGE SCALE GENOMIC DNA]</scope>
    <source>
        <strain evidence="1 2">AArcht7</strain>
    </source>
</reference>
<dbReference type="Proteomes" id="UP000281431">
    <property type="component" value="Unassembled WGS sequence"/>
</dbReference>
<accession>A0A3N6M7S7</accession>
<dbReference type="AlphaFoldDB" id="A0A3N6M7S7"/>
<keyword evidence="2" id="KW-1185">Reference proteome</keyword>
<dbReference type="InterPro" id="IPR029046">
    <property type="entry name" value="LolA/LolB/LppX"/>
</dbReference>
<comment type="caution">
    <text evidence="1">The sequence shown here is derived from an EMBL/GenBank/DDBJ whole genome shotgun (WGS) entry which is preliminary data.</text>
</comment>
<protein>
    <recommendedName>
        <fullName evidence="3">Outer membrane lipoprotein carrier protein LolA</fullName>
    </recommendedName>
</protein>
<evidence type="ECO:0000313" key="1">
    <source>
        <dbReference type="EMBL" id="RQG98327.1"/>
    </source>
</evidence>